<dbReference type="EMBL" id="DWYS01000064">
    <property type="protein sequence ID" value="HJB07306.1"/>
    <property type="molecule type" value="Genomic_DNA"/>
</dbReference>
<evidence type="ECO:0000313" key="5">
    <source>
        <dbReference type="Proteomes" id="UP000886804"/>
    </source>
</evidence>
<dbReference type="GO" id="GO:0016887">
    <property type="term" value="F:ATP hydrolysis activity"/>
    <property type="evidence" value="ECO:0007669"/>
    <property type="project" value="InterPro"/>
</dbReference>
<evidence type="ECO:0000259" key="3">
    <source>
        <dbReference type="PROSITE" id="PS50893"/>
    </source>
</evidence>
<feature type="domain" description="ABC transporter" evidence="3">
    <location>
        <begin position="5"/>
        <end position="240"/>
    </location>
</feature>
<evidence type="ECO:0000256" key="2">
    <source>
        <dbReference type="ARBA" id="ARBA00022840"/>
    </source>
</evidence>
<evidence type="ECO:0000313" key="4">
    <source>
        <dbReference type="EMBL" id="HJB07306.1"/>
    </source>
</evidence>
<dbReference type="PROSITE" id="PS00211">
    <property type="entry name" value="ABC_TRANSPORTER_1"/>
    <property type="match status" value="2"/>
</dbReference>
<dbReference type="Pfam" id="PF00005">
    <property type="entry name" value="ABC_tran"/>
    <property type="match status" value="2"/>
</dbReference>
<proteinExistence type="predicted"/>
<dbReference type="PROSITE" id="PS50893">
    <property type="entry name" value="ABC_TRANSPORTER_2"/>
    <property type="match status" value="2"/>
</dbReference>
<gene>
    <name evidence="4" type="ORF">H9716_05505</name>
</gene>
<dbReference type="PANTHER" id="PTHR43790:SF4">
    <property type="entry name" value="GUANOSINE IMPORT ATP-BINDING PROTEIN NUPO"/>
    <property type="match status" value="1"/>
</dbReference>
<keyword evidence="2 4" id="KW-0067">ATP-binding</keyword>
<dbReference type="SMART" id="SM00382">
    <property type="entry name" value="AAA"/>
    <property type="match status" value="2"/>
</dbReference>
<dbReference type="Gene3D" id="3.40.50.300">
    <property type="entry name" value="P-loop containing nucleotide triphosphate hydrolases"/>
    <property type="match status" value="2"/>
</dbReference>
<protein>
    <submittedName>
        <fullName evidence="4">ABC transporter ATP-binding protein</fullName>
    </submittedName>
</protein>
<dbReference type="PANTHER" id="PTHR43790">
    <property type="entry name" value="CARBOHYDRATE TRANSPORT ATP-BINDING PROTEIN MG119-RELATED"/>
    <property type="match status" value="1"/>
</dbReference>
<dbReference type="CDD" id="cd03215">
    <property type="entry name" value="ABC_Carb_Monos_II"/>
    <property type="match status" value="1"/>
</dbReference>
<sequence length="507" mass="56297">MGHLLEVKDVTKIYEGGVLANHNVNFTVDEGEIHALVGENGAGKSTLMKMLYGLEDVTSGHIYMNGEELKLQSSKDAIAHGIGMVHQHFMLVDSLTGAENMMLGLKNTSFVSNRKRDIQITNEVAKKYNFEIDAARRVRDMSVGMKQKLEILKILYRDAKLIILDEPTAVLTPQETEELFERLLELKERGMTIIFISHKLNEVKRISDRITVLKAGVTKGTYLTKDVSEEDISNLMVGHEISWEYDKESVTPGEAVLKVENLKYVDKFKVPKLSGVSLQVRKGEIVGIAGVEGNGQSELISIITGNMKALDGKVFLDGQDITHESVSHIRKIGMSHVPEDRMEDGCAPDMSVQENLTVSNIDSFANKFGMIQRAKIKAHCHEQIEEFMVKTKDENQPIRSLSGGNIQKVIVAREFKAPSDLLVLNQPTRGVDVGAISFIHSKILEMRSHEKAILLVSADLNELISLSDRILVMHKGKVVASLSNSPKVTEQELGLYMLGLKKQEGLG</sequence>
<dbReference type="InterPro" id="IPR003439">
    <property type="entry name" value="ABC_transporter-like_ATP-bd"/>
</dbReference>
<dbReference type="InterPro" id="IPR050107">
    <property type="entry name" value="ABC_carbohydrate_import_ATPase"/>
</dbReference>
<reference evidence="4" key="1">
    <citation type="journal article" date="2021" name="PeerJ">
        <title>Extensive microbial diversity within the chicken gut microbiome revealed by metagenomics and culture.</title>
        <authorList>
            <person name="Gilroy R."/>
            <person name="Ravi A."/>
            <person name="Getino M."/>
            <person name="Pursley I."/>
            <person name="Horton D.L."/>
            <person name="Alikhan N.F."/>
            <person name="Baker D."/>
            <person name="Gharbi K."/>
            <person name="Hall N."/>
            <person name="Watson M."/>
            <person name="Adriaenssens E.M."/>
            <person name="Foster-Nyarko E."/>
            <person name="Jarju S."/>
            <person name="Secka A."/>
            <person name="Antonio M."/>
            <person name="Oren A."/>
            <person name="Chaudhuri R.R."/>
            <person name="La Ragione R."/>
            <person name="Hildebrand F."/>
            <person name="Pallen M.J."/>
        </authorList>
    </citation>
    <scope>NUCLEOTIDE SEQUENCE</scope>
    <source>
        <strain evidence="4">CHK188-4685</strain>
    </source>
</reference>
<accession>A0A9D2L7H7</accession>
<dbReference type="InterPro" id="IPR017871">
    <property type="entry name" value="ABC_transporter-like_CS"/>
</dbReference>
<keyword evidence="1" id="KW-0547">Nucleotide-binding</keyword>
<dbReference type="InterPro" id="IPR027417">
    <property type="entry name" value="P-loop_NTPase"/>
</dbReference>
<organism evidence="4 5">
    <name type="scientific">Candidatus Enterocloster faecavium</name>
    <dbReference type="NCBI Taxonomy" id="2838560"/>
    <lineage>
        <taxon>Bacteria</taxon>
        <taxon>Bacillati</taxon>
        <taxon>Bacillota</taxon>
        <taxon>Clostridia</taxon>
        <taxon>Lachnospirales</taxon>
        <taxon>Lachnospiraceae</taxon>
        <taxon>Enterocloster</taxon>
    </lineage>
</organism>
<evidence type="ECO:0000256" key="1">
    <source>
        <dbReference type="ARBA" id="ARBA00022741"/>
    </source>
</evidence>
<dbReference type="InterPro" id="IPR003593">
    <property type="entry name" value="AAA+_ATPase"/>
</dbReference>
<dbReference type="Proteomes" id="UP000886804">
    <property type="component" value="Unassembled WGS sequence"/>
</dbReference>
<dbReference type="AlphaFoldDB" id="A0A9D2L7H7"/>
<comment type="caution">
    <text evidence="4">The sequence shown here is derived from an EMBL/GenBank/DDBJ whole genome shotgun (WGS) entry which is preliminary data.</text>
</comment>
<dbReference type="GO" id="GO:0005524">
    <property type="term" value="F:ATP binding"/>
    <property type="evidence" value="ECO:0007669"/>
    <property type="project" value="UniProtKB-KW"/>
</dbReference>
<feature type="domain" description="ABC transporter" evidence="3">
    <location>
        <begin position="257"/>
        <end position="500"/>
    </location>
</feature>
<dbReference type="SUPFAM" id="SSF52540">
    <property type="entry name" value="P-loop containing nucleoside triphosphate hydrolases"/>
    <property type="match status" value="2"/>
</dbReference>
<reference evidence="4" key="2">
    <citation type="submission" date="2021-04" db="EMBL/GenBank/DDBJ databases">
        <authorList>
            <person name="Gilroy R."/>
        </authorList>
    </citation>
    <scope>NUCLEOTIDE SEQUENCE</scope>
    <source>
        <strain evidence="4">CHK188-4685</strain>
    </source>
</reference>
<name>A0A9D2L7H7_9FIRM</name>
<dbReference type="CDD" id="cd03216">
    <property type="entry name" value="ABC_Carb_Monos_I"/>
    <property type="match status" value="1"/>
</dbReference>